<gene>
    <name evidence="2" type="ORF">B1R32_10411</name>
</gene>
<protein>
    <recommendedName>
        <fullName evidence="4">Zinc-ribbon domain-containing protein</fullName>
    </recommendedName>
</protein>
<dbReference type="InParanoid" id="A0A2S8SUP7"/>
<dbReference type="AlphaFoldDB" id="A0A2S8SUP7"/>
<feature type="transmembrane region" description="Helical" evidence="1">
    <location>
        <begin position="48"/>
        <end position="72"/>
    </location>
</feature>
<comment type="caution">
    <text evidence="2">The sequence shown here is derived from an EMBL/GenBank/DDBJ whole genome shotgun (WGS) entry which is preliminary data.</text>
</comment>
<evidence type="ECO:0008006" key="4">
    <source>
        <dbReference type="Google" id="ProtNLM"/>
    </source>
</evidence>
<evidence type="ECO:0000313" key="3">
    <source>
        <dbReference type="Proteomes" id="UP000237684"/>
    </source>
</evidence>
<reference evidence="2 3" key="1">
    <citation type="journal article" date="2018" name="Syst. Appl. Microbiol.">
        <title>Abditibacterium utsteinense sp. nov., the first cultivated member of candidate phylum FBP, isolated from ice-free Antarctic soil samples.</title>
        <authorList>
            <person name="Tahon G."/>
            <person name="Tytgat B."/>
            <person name="Lebbe L."/>
            <person name="Carlier A."/>
            <person name="Willems A."/>
        </authorList>
    </citation>
    <scope>NUCLEOTIDE SEQUENCE [LARGE SCALE GENOMIC DNA]</scope>
    <source>
        <strain evidence="2 3">LMG 29911</strain>
    </source>
</reference>
<dbReference type="Proteomes" id="UP000237684">
    <property type="component" value="Unassembled WGS sequence"/>
</dbReference>
<organism evidence="2 3">
    <name type="scientific">Abditibacterium utsteinense</name>
    <dbReference type="NCBI Taxonomy" id="1960156"/>
    <lineage>
        <taxon>Bacteria</taxon>
        <taxon>Pseudomonadati</taxon>
        <taxon>Abditibacteriota</taxon>
        <taxon>Abditibacteriia</taxon>
        <taxon>Abditibacteriales</taxon>
        <taxon>Abditibacteriaceae</taxon>
        <taxon>Abditibacterium</taxon>
    </lineage>
</organism>
<keyword evidence="1" id="KW-1133">Transmembrane helix</keyword>
<dbReference type="RefSeq" id="WP_105482901.1">
    <property type="nucleotide sequence ID" value="NZ_NIGF01000004.1"/>
</dbReference>
<accession>A0A2S8SUP7</accession>
<feature type="transmembrane region" description="Helical" evidence="1">
    <location>
        <begin position="84"/>
        <end position="104"/>
    </location>
</feature>
<keyword evidence="3" id="KW-1185">Reference proteome</keyword>
<keyword evidence="1" id="KW-0472">Membrane</keyword>
<evidence type="ECO:0000256" key="1">
    <source>
        <dbReference type="SAM" id="Phobius"/>
    </source>
</evidence>
<dbReference type="EMBL" id="NIGF01000004">
    <property type="protein sequence ID" value="PQV64518.1"/>
    <property type="molecule type" value="Genomic_DNA"/>
</dbReference>
<evidence type="ECO:0000313" key="2">
    <source>
        <dbReference type="EMBL" id="PQV64518.1"/>
    </source>
</evidence>
<sequence length="111" mass="11717">MNPTSLQPAEQTCPNCGTLIDCRLDFCSNCGAVISAPRKGCWLEVIQFVSGLLALGFGLSGACFVGFGAFGFDNRDIGFPPSAPMVLGGLLLLTAAAFCIYAVLRINRRIP</sequence>
<proteinExistence type="predicted"/>
<name>A0A2S8SUP7_9BACT</name>
<keyword evidence="1" id="KW-0812">Transmembrane</keyword>